<dbReference type="PANTHER" id="PTHR12110">
    <property type="entry name" value="HYDROXYPYRUVATE ISOMERASE"/>
    <property type="match status" value="1"/>
</dbReference>
<dbReference type="NCBIfam" id="NF007360">
    <property type="entry name" value="PRK09856.1"/>
    <property type="match status" value="1"/>
</dbReference>
<dbReference type="GO" id="GO:0016853">
    <property type="term" value="F:isomerase activity"/>
    <property type="evidence" value="ECO:0007669"/>
    <property type="project" value="UniProtKB-KW"/>
</dbReference>
<keyword evidence="3" id="KW-1185">Reference proteome</keyword>
<accession>A0A6N8HWT7</accession>
<evidence type="ECO:0000313" key="2">
    <source>
        <dbReference type="EMBL" id="MVB10000.1"/>
    </source>
</evidence>
<dbReference type="InterPro" id="IPR036237">
    <property type="entry name" value="Xyl_isomerase-like_sf"/>
</dbReference>
<reference evidence="2 3" key="1">
    <citation type="submission" date="2019-09" db="EMBL/GenBank/DDBJ databases">
        <title>Genome sequence of Clostridium sp. EA1.</title>
        <authorList>
            <person name="Poehlein A."/>
            <person name="Bengelsdorf F.R."/>
            <person name="Daniel R."/>
        </authorList>
    </citation>
    <scope>NUCLEOTIDE SEQUENCE [LARGE SCALE GENOMIC DNA]</scope>
    <source>
        <strain evidence="2 3">EA1</strain>
    </source>
</reference>
<keyword evidence="2" id="KW-0413">Isomerase</keyword>
<feature type="domain" description="Xylose isomerase-like TIM barrel" evidence="1">
    <location>
        <begin position="21"/>
        <end position="255"/>
    </location>
</feature>
<evidence type="ECO:0000259" key="1">
    <source>
        <dbReference type="Pfam" id="PF01261"/>
    </source>
</evidence>
<comment type="caution">
    <text evidence="2">The sequence shown here is derived from an EMBL/GenBank/DDBJ whole genome shotgun (WGS) entry which is preliminary data.</text>
</comment>
<dbReference type="Gene3D" id="3.20.20.150">
    <property type="entry name" value="Divalent-metal-dependent TIM barrel enzymes"/>
    <property type="match status" value="1"/>
</dbReference>
<dbReference type="EMBL" id="VWXL01000014">
    <property type="protein sequence ID" value="MVB10000.1"/>
    <property type="molecule type" value="Genomic_DNA"/>
</dbReference>
<dbReference type="SUPFAM" id="SSF51658">
    <property type="entry name" value="Xylose isomerase-like"/>
    <property type="match status" value="1"/>
</dbReference>
<sequence length="276" mass="31550">MKLGLFTSGYQRNPLEDCFLDAKRFGYDYIELWGGRPHAFAPDLASGDIRGLNRLIEKYEMPVLGYTPEHNAYPYNFMIGSEAQREDAVNYLKLSLDMAKKMGADYMLVSPAHAGYLATYEEIWDRMTRTLRELTEYAEKVGVRLVVEPLTPYESNAFKSANDLLELFRRIDSPFLVGMCDVVPPFVQHESIMAYLEKLGGKMYHMHIIDGEQGTDSHIMPGEGSIPMPELFQELKDFGYEGTATLELVLGYINEPRLYARRAVRNVRAMMEQAGW</sequence>
<dbReference type="RefSeq" id="WP_156989778.1">
    <property type="nucleotide sequence ID" value="NZ_VWXL01000014.1"/>
</dbReference>
<dbReference type="PANTHER" id="PTHR12110:SF21">
    <property type="entry name" value="XYLOSE ISOMERASE-LIKE TIM BARREL DOMAIN-CONTAINING PROTEIN"/>
    <property type="match status" value="1"/>
</dbReference>
<dbReference type="InterPro" id="IPR013022">
    <property type="entry name" value="Xyl_isomerase-like_TIM-brl"/>
</dbReference>
<dbReference type="Pfam" id="PF01261">
    <property type="entry name" value="AP_endonuc_2"/>
    <property type="match status" value="1"/>
</dbReference>
<dbReference type="InterPro" id="IPR050312">
    <property type="entry name" value="IolE/XylAMocC-like"/>
</dbReference>
<dbReference type="EC" id="5.1.3.-" evidence="2"/>
<dbReference type="AlphaFoldDB" id="A0A6N8HWT7"/>
<dbReference type="OrthoDB" id="9814946at2"/>
<dbReference type="Proteomes" id="UP000469440">
    <property type="component" value="Unassembled WGS sequence"/>
</dbReference>
<protein>
    <submittedName>
        <fullName evidence="2">Fructoselysine 3-epimerase</fullName>
        <ecNumber evidence="2">5.1.3.-</ecNumber>
    </submittedName>
</protein>
<gene>
    <name evidence="2" type="primary">frlC_1</name>
    <name evidence="2" type="ORF">CAFE_06710</name>
</gene>
<name>A0A6N8HWT7_9FIRM</name>
<organism evidence="2 3">
    <name type="scientific">Caproicibacter fermentans</name>
    <dbReference type="NCBI Taxonomy" id="2576756"/>
    <lineage>
        <taxon>Bacteria</taxon>
        <taxon>Bacillati</taxon>
        <taxon>Bacillota</taxon>
        <taxon>Clostridia</taxon>
        <taxon>Eubacteriales</taxon>
        <taxon>Acutalibacteraceae</taxon>
        <taxon>Caproicibacter</taxon>
    </lineage>
</organism>
<evidence type="ECO:0000313" key="3">
    <source>
        <dbReference type="Proteomes" id="UP000469440"/>
    </source>
</evidence>
<proteinExistence type="predicted"/>